<accession>A0A0A8YYY6</accession>
<sequence>MNIIQRESLMLITTSTQHFALHGRMKPIFSSRKRMSS</sequence>
<name>A0A0A8YYY6_ARUDO</name>
<evidence type="ECO:0000313" key="1">
    <source>
        <dbReference type="EMBL" id="JAD31791.1"/>
    </source>
</evidence>
<reference evidence="1" key="1">
    <citation type="submission" date="2014-09" db="EMBL/GenBank/DDBJ databases">
        <authorList>
            <person name="Magalhaes I.L.F."/>
            <person name="Oliveira U."/>
            <person name="Santos F.R."/>
            <person name="Vidigal T.H.D.A."/>
            <person name="Brescovit A.D."/>
            <person name="Santos A.J."/>
        </authorList>
    </citation>
    <scope>NUCLEOTIDE SEQUENCE</scope>
    <source>
        <tissue evidence="1">Shoot tissue taken approximately 20 cm above the soil surface</tissue>
    </source>
</reference>
<dbReference type="AlphaFoldDB" id="A0A0A8YYY6"/>
<reference evidence="1" key="2">
    <citation type="journal article" date="2015" name="Data Brief">
        <title>Shoot transcriptome of the giant reed, Arundo donax.</title>
        <authorList>
            <person name="Barrero R.A."/>
            <person name="Guerrero F.D."/>
            <person name="Moolhuijzen P."/>
            <person name="Goolsby J.A."/>
            <person name="Tidwell J."/>
            <person name="Bellgard S.E."/>
            <person name="Bellgard M.I."/>
        </authorList>
    </citation>
    <scope>NUCLEOTIDE SEQUENCE</scope>
    <source>
        <tissue evidence="1">Shoot tissue taken approximately 20 cm above the soil surface</tissue>
    </source>
</reference>
<proteinExistence type="predicted"/>
<protein>
    <submittedName>
        <fullName evidence="1">Uncharacterized protein</fullName>
    </submittedName>
</protein>
<dbReference type="EMBL" id="GBRH01266104">
    <property type="protein sequence ID" value="JAD31791.1"/>
    <property type="molecule type" value="Transcribed_RNA"/>
</dbReference>
<organism evidence="1">
    <name type="scientific">Arundo donax</name>
    <name type="common">Giant reed</name>
    <name type="synonym">Donax arundinaceus</name>
    <dbReference type="NCBI Taxonomy" id="35708"/>
    <lineage>
        <taxon>Eukaryota</taxon>
        <taxon>Viridiplantae</taxon>
        <taxon>Streptophyta</taxon>
        <taxon>Embryophyta</taxon>
        <taxon>Tracheophyta</taxon>
        <taxon>Spermatophyta</taxon>
        <taxon>Magnoliopsida</taxon>
        <taxon>Liliopsida</taxon>
        <taxon>Poales</taxon>
        <taxon>Poaceae</taxon>
        <taxon>PACMAD clade</taxon>
        <taxon>Arundinoideae</taxon>
        <taxon>Arundineae</taxon>
        <taxon>Arundo</taxon>
    </lineage>
</organism>